<feature type="domain" description="DUF58" evidence="2">
    <location>
        <begin position="66"/>
        <end position="271"/>
    </location>
</feature>
<dbReference type="Pfam" id="PF01882">
    <property type="entry name" value="DUF58"/>
    <property type="match status" value="1"/>
</dbReference>
<dbReference type="OrthoDB" id="9776116at2"/>
<reference evidence="3 4" key="1">
    <citation type="submission" date="2015-05" db="EMBL/GenBank/DDBJ databases">
        <title>Genome sequencing and analysis of members of genus Stenotrophomonas.</title>
        <authorList>
            <person name="Patil P.P."/>
            <person name="Midha S."/>
            <person name="Patil P.B."/>
        </authorList>
    </citation>
    <scope>NUCLEOTIDE SEQUENCE [LARGE SCALE GENOMIC DNA]</scope>
    <source>
        <strain evidence="3 4">DSM 18929</strain>
    </source>
</reference>
<dbReference type="AlphaFoldDB" id="A0A0R0C6E6"/>
<dbReference type="PANTHER" id="PTHR33608:SF12">
    <property type="entry name" value="DUF58 DOMAIN-CONTAINING PROTEIN"/>
    <property type="match status" value="1"/>
</dbReference>
<feature type="region of interest" description="Disordered" evidence="1">
    <location>
        <begin position="1"/>
        <end position="23"/>
    </location>
</feature>
<sequence length="313" mass="33837">MTNQASSAHARVEHGDELQPGTRPQLAELIALRRTAMQGRQARRGHYAVSGRAASTMRGRGMEYAESREYVAGDDARHIDWKLTARTDATHTKTFQTERERVTLLVADTAPALYFGTRVRFKSVQAARAGAVATWSALRDGDRLAALRGSRQQSLVPPAGGTRGALRVLDALTRWYAEPQADDAGLQFALERAARVLHPGARAVVLADPASASAVPAAVWSALSMHVEVQLLLLVDPLEISPPQCVLPVATSAGRMRFDLSSEAVRSAWHDALIGPVETLLRQLPGRRIRVSTLCSNDASDAWLGTAGLRRSA</sequence>
<dbReference type="RefSeq" id="WP_057632872.1">
    <property type="nucleotide sequence ID" value="NZ_LDJI01000012.1"/>
</dbReference>
<evidence type="ECO:0000259" key="2">
    <source>
        <dbReference type="Pfam" id="PF01882"/>
    </source>
</evidence>
<keyword evidence="4" id="KW-1185">Reference proteome</keyword>
<accession>A0A0R0C6E6</accession>
<proteinExistence type="predicted"/>
<evidence type="ECO:0000313" key="4">
    <source>
        <dbReference type="Proteomes" id="UP000050864"/>
    </source>
</evidence>
<evidence type="ECO:0000313" key="3">
    <source>
        <dbReference type="EMBL" id="KRG64678.1"/>
    </source>
</evidence>
<dbReference type="InterPro" id="IPR002881">
    <property type="entry name" value="DUF58"/>
</dbReference>
<dbReference type="STRING" id="405444.ABB26_06520"/>
<evidence type="ECO:0000256" key="1">
    <source>
        <dbReference type="SAM" id="MobiDB-lite"/>
    </source>
</evidence>
<dbReference type="PATRIC" id="fig|405444.3.peg.306"/>
<name>A0A0R0C6E6_9GAMM</name>
<protein>
    <submittedName>
        <fullName evidence="3">ATPase</fullName>
    </submittedName>
</protein>
<gene>
    <name evidence="3" type="ORF">ABB26_06520</name>
</gene>
<dbReference type="PANTHER" id="PTHR33608">
    <property type="entry name" value="BLL2464 PROTEIN"/>
    <property type="match status" value="1"/>
</dbReference>
<comment type="caution">
    <text evidence="3">The sequence shown here is derived from an EMBL/GenBank/DDBJ whole genome shotgun (WGS) entry which is preliminary data.</text>
</comment>
<dbReference type="Proteomes" id="UP000050864">
    <property type="component" value="Unassembled WGS sequence"/>
</dbReference>
<dbReference type="EMBL" id="LDJI01000012">
    <property type="protein sequence ID" value="KRG64678.1"/>
    <property type="molecule type" value="Genomic_DNA"/>
</dbReference>
<organism evidence="3 4">
    <name type="scientific">Stenotrophomonas humi</name>
    <dbReference type="NCBI Taxonomy" id="405444"/>
    <lineage>
        <taxon>Bacteria</taxon>
        <taxon>Pseudomonadati</taxon>
        <taxon>Pseudomonadota</taxon>
        <taxon>Gammaproteobacteria</taxon>
        <taxon>Lysobacterales</taxon>
        <taxon>Lysobacteraceae</taxon>
        <taxon>Stenotrophomonas</taxon>
    </lineage>
</organism>